<dbReference type="Proteomes" id="UP001381693">
    <property type="component" value="Unassembled WGS sequence"/>
</dbReference>
<dbReference type="InterPro" id="IPR036259">
    <property type="entry name" value="MFS_trans_sf"/>
</dbReference>
<dbReference type="PANTHER" id="PTHR11360">
    <property type="entry name" value="MONOCARBOXYLATE TRANSPORTER"/>
    <property type="match status" value="1"/>
</dbReference>
<dbReference type="Pfam" id="PF07690">
    <property type="entry name" value="MFS_1"/>
    <property type="match status" value="1"/>
</dbReference>
<dbReference type="PROSITE" id="PS50850">
    <property type="entry name" value="MFS"/>
    <property type="match status" value="1"/>
</dbReference>
<sequence>MMDKKLATESPSDDLSPGEISTKSSSSSDISDTCTSYIKDSYDKSVSSPSIEQNGSYIVDSPSFTLDPDPPDKSIVEILASPDTFEGPPSAKDGGYGWVVVFVVFIVNVVSAGYIKSFGITYTLILDYFPDTSGAAGGWIMGLLVGCRGLLSPAMGALTVLIGPRKCVIIGTLICVTGLLLAVPAFSITYFAFTLGALVGIGMCMSETPGFLVVTDYFEKKRTLANGFRAAGNPMGGILFAPMMVLLQQHYGLRGAFIMVAGLMLQLVVCGMLMRPFHKHKQIVENQYWMTRRQSISTIDQQIANLKVQQAYQLKKKKKPLDFTFFKNPPYLVYLVMVLCTNMAMPNALLYAPVYGRLIGLTDLQNSLIASYTSCCDFVMRLFCGWIFNKKIIKTEYGFIAGLVIGGIGCLIVPLCTNLWSLLIFATMLSLCMASFWTLVNVLLADQFGGEAMASTWGFFRMTQGICSFIYPSIIGFIMDMTGGMTVPYIVMGLSLVVGAIIYALQPLIAKLPGSKITLP</sequence>
<dbReference type="PANTHER" id="PTHR11360:SF306">
    <property type="entry name" value="RE01051P"/>
    <property type="match status" value="1"/>
</dbReference>
<comment type="caution">
    <text evidence="5">The sequence shown here is derived from an EMBL/GenBank/DDBJ whole genome shotgun (WGS) entry which is preliminary data.</text>
</comment>
<feature type="compositionally biased region" description="Polar residues" evidence="2">
    <location>
        <begin position="44"/>
        <end position="56"/>
    </location>
</feature>
<comment type="subcellular location">
    <subcellularLocation>
        <location evidence="1">Membrane</location>
        <topology evidence="1">Multi-pass membrane protein</topology>
    </subcellularLocation>
</comment>
<gene>
    <name evidence="5" type="ORF">SK128_020427</name>
</gene>
<dbReference type="AlphaFoldDB" id="A0AAN8WPQ6"/>
<evidence type="ECO:0000313" key="6">
    <source>
        <dbReference type="Proteomes" id="UP001381693"/>
    </source>
</evidence>
<dbReference type="SUPFAM" id="SSF103473">
    <property type="entry name" value="MFS general substrate transporter"/>
    <property type="match status" value="1"/>
</dbReference>
<feature type="transmembrane region" description="Helical" evidence="3">
    <location>
        <begin position="135"/>
        <end position="161"/>
    </location>
</feature>
<dbReference type="InterPro" id="IPR011701">
    <property type="entry name" value="MFS"/>
</dbReference>
<feature type="transmembrane region" description="Helical" evidence="3">
    <location>
        <begin position="253"/>
        <end position="274"/>
    </location>
</feature>
<feature type="transmembrane region" description="Helical" evidence="3">
    <location>
        <begin position="95"/>
        <end position="115"/>
    </location>
</feature>
<feature type="region of interest" description="Disordered" evidence="2">
    <location>
        <begin position="1"/>
        <end position="69"/>
    </location>
</feature>
<dbReference type="GO" id="GO:0008028">
    <property type="term" value="F:monocarboxylic acid transmembrane transporter activity"/>
    <property type="evidence" value="ECO:0007669"/>
    <property type="project" value="TreeGrafter"/>
</dbReference>
<accession>A0AAN8WPQ6</accession>
<feature type="transmembrane region" description="Helical" evidence="3">
    <location>
        <begin position="457"/>
        <end position="479"/>
    </location>
</feature>
<evidence type="ECO:0000313" key="5">
    <source>
        <dbReference type="EMBL" id="KAK7068807.1"/>
    </source>
</evidence>
<keyword evidence="3" id="KW-1133">Transmembrane helix</keyword>
<dbReference type="EMBL" id="JAXCGZ010017117">
    <property type="protein sequence ID" value="KAK7068807.1"/>
    <property type="molecule type" value="Genomic_DNA"/>
</dbReference>
<feature type="transmembrane region" description="Helical" evidence="3">
    <location>
        <begin position="197"/>
        <end position="218"/>
    </location>
</feature>
<name>A0AAN8WPQ6_HALRR</name>
<keyword evidence="3" id="KW-0472">Membrane</keyword>
<organism evidence="5 6">
    <name type="scientific">Halocaridina rubra</name>
    <name type="common">Hawaiian red shrimp</name>
    <dbReference type="NCBI Taxonomy" id="373956"/>
    <lineage>
        <taxon>Eukaryota</taxon>
        <taxon>Metazoa</taxon>
        <taxon>Ecdysozoa</taxon>
        <taxon>Arthropoda</taxon>
        <taxon>Crustacea</taxon>
        <taxon>Multicrustacea</taxon>
        <taxon>Malacostraca</taxon>
        <taxon>Eumalacostraca</taxon>
        <taxon>Eucarida</taxon>
        <taxon>Decapoda</taxon>
        <taxon>Pleocyemata</taxon>
        <taxon>Caridea</taxon>
        <taxon>Atyoidea</taxon>
        <taxon>Atyidae</taxon>
        <taxon>Halocaridina</taxon>
    </lineage>
</organism>
<feature type="compositionally biased region" description="Low complexity" evidence="2">
    <location>
        <begin position="20"/>
        <end position="36"/>
    </location>
</feature>
<dbReference type="CDD" id="cd17352">
    <property type="entry name" value="MFS_MCT_SLC16"/>
    <property type="match status" value="1"/>
</dbReference>
<feature type="transmembrane region" description="Helical" evidence="3">
    <location>
        <begin position="369"/>
        <end position="388"/>
    </location>
</feature>
<feature type="transmembrane region" description="Helical" evidence="3">
    <location>
        <begin position="485"/>
        <end position="505"/>
    </location>
</feature>
<feature type="transmembrane region" description="Helical" evidence="3">
    <location>
        <begin position="421"/>
        <end position="445"/>
    </location>
</feature>
<dbReference type="GO" id="GO:0016020">
    <property type="term" value="C:membrane"/>
    <property type="evidence" value="ECO:0007669"/>
    <property type="project" value="UniProtKB-SubCell"/>
</dbReference>
<keyword evidence="3" id="KW-0812">Transmembrane</keyword>
<feature type="domain" description="Major facilitator superfamily (MFS) profile" evidence="4">
    <location>
        <begin position="97"/>
        <end position="511"/>
    </location>
</feature>
<feature type="transmembrane region" description="Helical" evidence="3">
    <location>
        <begin position="397"/>
        <end position="415"/>
    </location>
</feature>
<protein>
    <recommendedName>
        <fullName evidence="4">Major facilitator superfamily (MFS) profile domain-containing protein</fullName>
    </recommendedName>
</protein>
<evidence type="ECO:0000256" key="3">
    <source>
        <dbReference type="SAM" id="Phobius"/>
    </source>
</evidence>
<keyword evidence="6" id="KW-1185">Reference proteome</keyword>
<dbReference type="Gene3D" id="1.20.1250.20">
    <property type="entry name" value="MFS general substrate transporter like domains"/>
    <property type="match status" value="1"/>
</dbReference>
<feature type="transmembrane region" description="Helical" evidence="3">
    <location>
        <begin position="230"/>
        <end position="247"/>
    </location>
</feature>
<feature type="transmembrane region" description="Helical" evidence="3">
    <location>
        <begin position="331"/>
        <end position="349"/>
    </location>
</feature>
<evidence type="ECO:0000256" key="1">
    <source>
        <dbReference type="ARBA" id="ARBA00004141"/>
    </source>
</evidence>
<feature type="transmembrane region" description="Helical" evidence="3">
    <location>
        <begin position="168"/>
        <end position="191"/>
    </location>
</feature>
<evidence type="ECO:0000259" key="4">
    <source>
        <dbReference type="PROSITE" id="PS50850"/>
    </source>
</evidence>
<dbReference type="InterPro" id="IPR050327">
    <property type="entry name" value="Proton-linked_MCT"/>
</dbReference>
<dbReference type="InterPro" id="IPR020846">
    <property type="entry name" value="MFS_dom"/>
</dbReference>
<proteinExistence type="predicted"/>
<reference evidence="5 6" key="1">
    <citation type="submission" date="2023-11" db="EMBL/GenBank/DDBJ databases">
        <title>Halocaridina rubra genome assembly.</title>
        <authorList>
            <person name="Smith C."/>
        </authorList>
    </citation>
    <scope>NUCLEOTIDE SEQUENCE [LARGE SCALE GENOMIC DNA]</scope>
    <source>
        <strain evidence="5">EP-1</strain>
        <tissue evidence="5">Whole</tissue>
    </source>
</reference>
<evidence type="ECO:0000256" key="2">
    <source>
        <dbReference type="SAM" id="MobiDB-lite"/>
    </source>
</evidence>